<keyword evidence="3 5" id="KW-0689">Ribosomal protein</keyword>
<dbReference type="GO" id="GO:0006412">
    <property type="term" value="P:translation"/>
    <property type="evidence" value="ECO:0007669"/>
    <property type="project" value="UniProtKB-UniRule"/>
</dbReference>
<keyword evidence="4 5" id="KW-0687">Ribonucleoprotein</keyword>
<feature type="compositionally biased region" description="Low complexity" evidence="6">
    <location>
        <begin position="1"/>
        <end position="10"/>
    </location>
</feature>
<evidence type="ECO:0000256" key="5">
    <source>
        <dbReference type="HAMAP-Rule" id="MF_01371"/>
    </source>
</evidence>
<sequence>MATKPAAKPATAKKKPAPKAAKKAPKGPSITVVQTGSPIRRPYDQQETLIGLGLNKIGRKRTLPDNPAVRGMIAKVAHMVRVVEETK</sequence>
<gene>
    <name evidence="5" type="primary">rpmD</name>
    <name evidence="8" type="ORF">IZ6_19290</name>
</gene>
<dbReference type="CDD" id="cd01658">
    <property type="entry name" value="Ribosomal_L30"/>
    <property type="match status" value="1"/>
</dbReference>
<reference evidence="8 9" key="1">
    <citation type="submission" date="2020-08" db="EMBL/GenBank/DDBJ databases">
        <title>Genome sequence of Rhizobiales bacterium strain IZ6.</title>
        <authorList>
            <person name="Nakai R."/>
            <person name="Naganuma T."/>
        </authorList>
    </citation>
    <scope>NUCLEOTIDE SEQUENCE [LARGE SCALE GENOMIC DNA]</scope>
    <source>
        <strain evidence="8 9">IZ6</strain>
    </source>
</reference>
<evidence type="ECO:0000256" key="2">
    <source>
        <dbReference type="ARBA" id="ARBA00011838"/>
    </source>
</evidence>
<name>A0A6S6QLB7_9HYPH</name>
<dbReference type="GO" id="GO:0003735">
    <property type="term" value="F:structural constituent of ribosome"/>
    <property type="evidence" value="ECO:0007669"/>
    <property type="project" value="InterPro"/>
</dbReference>
<dbReference type="HAMAP" id="MF_01371_B">
    <property type="entry name" value="Ribosomal_uL30_B"/>
    <property type="match status" value="1"/>
</dbReference>
<feature type="domain" description="Large ribosomal subunit protein uL30-like ferredoxin-like fold" evidence="7">
    <location>
        <begin position="31"/>
        <end position="80"/>
    </location>
</feature>
<evidence type="ECO:0000259" key="7">
    <source>
        <dbReference type="Pfam" id="PF00327"/>
    </source>
</evidence>
<dbReference type="GO" id="GO:0015934">
    <property type="term" value="C:large ribosomal subunit"/>
    <property type="evidence" value="ECO:0007669"/>
    <property type="project" value="InterPro"/>
</dbReference>
<feature type="compositionally biased region" description="Basic residues" evidence="6">
    <location>
        <begin position="11"/>
        <end position="25"/>
    </location>
</feature>
<dbReference type="AlphaFoldDB" id="A0A6S6QLB7"/>
<evidence type="ECO:0000313" key="9">
    <source>
        <dbReference type="Proteomes" id="UP000515317"/>
    </source>
</evidence>
<comment type="subunit">
    <text evidence="2 5">Part of the 50S ribosomal subunit.</text>
</comment>
<dbReference type="InterPro" id="IPR036919">
    <property type="entry name" value="Ribo_uL30_ferredoxin-like_sf"/>
</dbReference>
<keyword evidence="9" id="KW-1185">Reference proteome</keyword>
<evidence type="ECO:0000256" key="4">
    <source>
        <dbReference type="ARBA" id="ARBA00023274"/>
    </source>
</evidence>
<dbReference type="NCBIfam" id="TIGR01308">
    <property type="entry name" value="rpmD_bact"/>
    <property type="match status" value="1"/>
</dbReference>
<dbReference type="Proteomes" id="UP000515317">
    <property type="component" value="Chromosome"/>
</dbReference>
<dbReference type="InterPro" id="IPR005996">
    <property type="entry name" value="Ribosomal_uL30_bac-type"/>
</dbReference>
<dbReference type="Gene3D" id="3.30.1390.20">
    <property type="entry name" value="Ribosomal protein L30, ferredoxin-like fold domain"/>
    <property type="match status" value="1"/>
</dbReference>
<dbReference type="InterPro" id="IPR016082">
    <property type="entry name" value="Ribosomal_uL30_ferredoxin-like"/>
</dbReference>
<evidence type="ECO:0000256" key="3">
    <source>
        <dbReference type="ARBA" id="ARBA00022980"/>
    </source>
</evidence>
<evidence type="ECO:0000313" key="8">
    <source>
        <dbReference type="EMBL" id="BCJ91194.1"/>
    </source>
</evidence>
<feature type="region of interest" description="Disordered" evidence="6">
    <location>
        <begin position="1"/>
        <end position="40"/>
    </location>
</feature>
<dbReference type="RefSeq" id="WP_222874857.1">
    <property type="nucleotide sequence ID" value="NZ_AP023361.1"/>
</dbReference>
<dbReference type="SUPFAM" id="SSF55129">
    <property type="entry name" value="Ribosomal protein L30p/L7e"/>
    <property type="match status" value="1"/>
</dbReference>
<evidence type="ECO:0000256" key="1">
    <source>
        <dbReference type="ARBA" id="ARBA00007594"/>
    </source>
</evidence>
<protein>
    <recommendedName>
        <fullName evidence="5">Large ribosomal subunit protein uL30</fullName>
    </recommendedName>
</protein>
<dbReference type="EMBL" id="AP023361">
    <property type="protein sequence ID" value="BCJ91194.1"/>
    <property type="molecule type" value="Genomic_DNA"/>
</dbReference>
<proteinExistence type="inferred from homology"/>
<comment type="similarity">
    <text evidence="1 5">Belongs to the universal ribosomal protein uL30 family.</text>
</comment>
<accession>A0A6S6QLB7</accession>
<evidence type="ECO:0000256" key="6">
    <source>
        <dbReference type="SAM" id="MobiDB-lite"/>
    </source>
</evidence>
<organism evidence="8 9">
    <name type="scientific">Terrihabitans soli</name>
    <dbReference type="NCBI Taxonomy" id="708113"/>
    <lineage>
        <taxon>Bacteria</taxon>
        <taxon>Pseudomonadati</taxon>
        <taxon>Pseudomonadota</taxon>
        <taxon>Alphaproteobacteria</taxon>
        <taxon>Hyphomicrobiales</taxon>
        <taxon>Terrihabitans</taxon>
    </lineage>
</organism>
<dbReference type="KEGG" id="tso:IZ6_19290"/>
<dbReference type="Pfam" id="PF00327">
    <property type="entry name" value="Ribosomal_L30"/>
    <property type="match status" value="1"/>
</dbReference>